<name>A0A397H5E8_9GLOM</name>
<comment type="caution">
    <text evidence="1">The sequence shown here is derived from an EMBL/GenBank/DDBJ whole genome shotgun (WGS) entry which is preliminary data.</text>
</comment>
<accession>A0A397H5E8</accession>
<keyword evidence="2" id="KW-1185">Reference proteome</keyword>
<dbReference type="Proteomes" id="UP000266861">
    <property type="component" value="Unassembled WGS sequence"/>
</dbReference>
<evidence type="ECO:0000313" key="2">
    <source>
        <dbReference type="Proteomes" id="UP000266861"/>
    </source>
</evidence>
<protein>
    <submittedName>
        <fullName evidence="1">Uncharacterized protein</fullName>
    </submittedName>
</protein>
<dbReference type="EMBL" id="PQFF01000337">
    <property type="protein sequence ID" value="RHZ58305.1"/>
    <property type="molecule type" value="Genomic_DNA"/>
</dbReference>
<reference evidence="1 2" key="1">
    <citation type="submission" date="2018-08" db="EMBL/GenBank/DDBJ databases">
        <title>Genome and evolution of the arbuscular mycorrhizal fungus Diversispora epigaea (formerly Glomus versiforme) and its bacterial endosymbionts.</title>
        <authorList>
            <person name="Sun X."/>
            <person name="Fei Z."/>
            <person name="Harrison M."/>
        </authorList>
    </citation>
    <scope>NUCLEOTIDE SEQUENCE [LARGE SCALE GENOMIC DNA]</scope>
    <source>
        <strain evidence="1 2">IT104</strain>
    </source>
</reference>
<sequence>MIEWKQASSIKRKTKLPKKYYDFEQFRISIWGLRLRFKRDMETQTARRAFCIESGIIDIETYLISSSSWIPCKSNPISIHKVYLTYHKHKLIFIDSASSIKRKTKLPKKYYDFEQFRISIWGLRLRFKRDMETQTARRAFCIESGIIDIETYLISSSSWIPCKSNPISIHKVYLTKILTQMETICHNEIKTTKGKEKFERYLKLAEGGNHE</sequence>
<dbReference type="AlphaFoldDB" id="A0A397H5E8"/>
<evidence type="ECO:0000313" key="1">
    <source>
        <dbReference type="EMBL" id="RHZ58305.1"/>
    </source>
</evidence>
<proteinExistence type="predicted"/>
<organism evidence="1 2">
    <name type="scientific">Diversispora epigaea</name>
    <dbReference type="NCBI Taxonomy" id="1348612"/>
    <lineage>
        <taxon>Eukaryota</taxon>
        <taxon>Fungi</taxon>
        <taxon>Fungi incertae sedis</taxon>
        <taxon>Mucoromycota</taxon>
        <taxon>Glomeromycotina</taxon>
        <taxon>Glomeromycetes</taxon>
        <taxon>Diversisporales</taxon>
        <taxon>Diversisporaceae</taxon>
        <taxon>Diversispora</taxon>
    </lineage>
</organism>
<gene>
    <name evidence="1" type="ORF">Glove_374g45</name>
</gene>